<gene>
    <name evidence="2" type="ORF">HRUBRA_01375</name>
</gene>
<dbReference type="GO" id="GO:0035438">
    <property type="term" value="F:cyclic-di-GMP binding"/>
    <property type="evidence" value="ECO:0007669"/>
    <property type="project" value="InterPro"/>
</dbReference>
<evidence type="ECO:0000313" key="3">
    <source>
        <dbReference type="Proteomes" id="UP000029640"/>
    </source>
</evidence>
<dbReference type="Gene3D" id="2.40.10.220">
    <property type="entry name" value="predicted glycosyltransferase like domains"/>
    <property type="match status" value="1"/>
</dbReference>
<dbReference type="AlphaFoldDB" id="A0A095WZJ1"/>
<dbReference type="RefSeq" id="WP_035516738.1">
    <property type="nucleotide sequence ID" value="NZ_KN234769.1"/>
</dbReference>
<dbReference type="Pfam" id="PF07238">
    <property type="entry name" value="PilZ"/>
    <property type="match status" value="1"/>
</dbReference>
<dbReference type="OrthoDB" id="5736701at2"/>
<accession>A0A095WZJ1</accession>
<dbReference type="EMBL" id="AUVB01000039">
    <property type="protein sequence ID" value="KGE04034.1"/>
    <property type="molecule type" value="Genomic_DNA"/>
</dbReference>
<dbReference type="STRING" id="1265313.HRUBRA_01375"/>
<protein>
    <recommendedName>
        <fullName evidence="1">PilZ domain-containing protein</fullName>
    </recommendedName>
</protein>
<feature type="domain" description="PilZ" evidence="1">
    <location>
        <begin position="8"/>
        <end position="111"/>
    </location>
</feature>
<evidence type="ECO:0000313" key="2">
    <source>
        <dbReference type="EMBL" id="KGE04034.1"/>
    </source>
</evidence>
<dbReference type="eggNOG" id="ENOG5033JG3">
    <property type="taxonomic scope" value="Bacteria"/>
</dbReference>
<dbReference type="SUPFAM" id="SSF141371">
    <property type="entry name" value="PilZ domain-like"/>
    <property type="match status" value="1"/>
</dbReference>
<dbReference type="HOGENOM" id="CLU_1989417_0_0_6"/>
<dbReference type="Proteomes" id="UP000029640">
    <property type="component" value="Unassembled WGS sequence"/>
</dbReference>
<dbReference type="InterPro" id="IPR009875">
    <property type="entry name" value="PilZ_domain"/>
</dbReference>
<keyword evidence="3" id="KW-1185">Reference proteome</keyword>
<organism evidence="2 3">
    <name type="scientific">Pseudohaliea rubra DSM 19751</name>
    <dbReference type="NCBI Taxonomy" id="1265313"/>
    <lineage>
        <taxon>Bacteria</taxon>
        <taxon>Pseudomonadati</taxon>
        <taxon>Pseudomonadota</taxon>
        <taxon>Gammaproteobacteria</taxon>
        <taxon>Cellvibrionales</taxon>
        <taxon>Halieaceae</taxon>
        <taxon>Pseudohaliea</taxon>
    </lineage>
</organism>
<reference evidence="2 3" key="1">
    <citation type="journal article" date="2014" name="Genome Announc.">
        <title>Genome Sequence of Gammaproteobacterial Pseudohaliea rubra Type Strain DSM 19751, Isolated from Coastal Seawater of the Mediterranean Sea.</title>
        <authorList>
            <person name="Spring S."/>
            <person name="Fiebig A."/>
            <person name="Riedel T."/>
            <person name="Goker M."/>
            <person name="Klenk H.P."/>
        </authorList>
    </citation>
    <scope>NUCLEOTIDE SEQUENCE [LARGE SCALE GENOMIC DNA]</scope>
    <source>
        <strain evidence="2 3">DSM 19751</strain>
    </source>
</reference>
<sequence length="127" mass="14203">MTEEQGRNQRRYYRLPLASTVFIEIESPPPGALGPGKVLRCHTLEVSRRGLRVQLDQRVAVGAILQVGVDIPGEAEPFYLVGQVRWRMREQDRPGSWLAGFEILEAAGSDIAHWEAALQQINVPEEG</sequence>
<comment type="caution">
    <text evidence="2">The sequence shown here is derived from an EMBL/GenBank/DDBJ whole genome shotgun (WGS) entry which is preliminary data.</text>
</comment>
<evidence type="ECO:0000259" key="1">
    <source>
        <dbReference type="Pfam" id="PF07238"/>
    </source>
</evidence>
<proteinExistence type="predicted"/>
<name>A0A095WZJ1_9GAMM</name>